<sequence length="150" mass="18437">MKIRKIKPDEIVFHKRGMNNFSMDLSKAVYNIDWIFTQEIRPYWWMIYNHLYNIFSKKKKKVFRPVKIKKHIVLYGAFEINYESQDKWKTFLREDVLKEMGNKVEEKYVYTNYVMSGRGRPITDIMDQTKILKDKYKSTHRENRLKKILE</sequence>
<organism evidence="1">
    <name type="scientific">uncultured marine phage</name>
    <dbReference type="NCBI Taxonomy" id="707152"/>
    <lineage>
        <taxon>Viruses</taxon>
        <taxon>environmental samples</taxon>
    </lineage>
</organism>
<name>A0A8D9CA68_9VIRU</name>
<proteinExistence type="predicted"/>
<protein>
    <submittedName>
        <fullName evidence="1">Uncharacterized protein</fullName>
    </submittedName>
</protein>
<dbReference type="EMBL" id="OU342829">
    <property type="protein sequence ID" value="CAG7580711.1"/>
    <property type="molecule type" value="Genomic_DNA"/>
</dbReference>
<reference evidence="1" key="1">
    <citation type="submission" date="2021-06" db="EMBL/GenBank/DDBJ databases">
        <authorList>
            <person name="Gannon L."/>
            <person name="Redgwell R T."/>
            <person name="Michniewski S."/>
            <person name="Harrison D C."/>
            <person name="Millard A."/>
        </authorList>
    </citation>
    <scope>NUCLEOTIDE SEQUENCE</scope>
</reference>
<accession>A0A8D9CA68</accession>
<gene>
    <name evidence="1" type="ORF">SLAVMIC_00530</name>
</gene>
<evidence type="ECO:0000313" key="1">
    <source>
        <dbReference type="EMBL" id="CAG7580711.1"/>
    </source>
</evidence>